<evidence type="ECO:0000256" key="6">
    <source>
        <dbReference type="ARBA" id="ARBA00022723"/>
    </source>
</evidence>
<evidence type="ECO:0000256" key="7">
    <source>
        <dbReference type="ARBA" id="ARBA00022741"/>
    </source>
</evidence>
<evidence type="ECO:0000256" key="8">
    <source>
        <dbReference type="ARBA" id="ARBA00022833"/>
    </source>
</evidence>
<dbReference type="InterPro" id="IPR004154">
    <property type="entry name" value="Anticodon-bd"/>
</dbReference>
<comment type="similarity">
    <text evidence="1">Belongs to the class-II aminoacyl-tRNA synthetase family.</text>
</comment>
<name>A0A955I5C9_9BACT</name>
<feature type="non-terminal residue" evidence="16">
    <location>
        <position position="604"/>
    </location>
</feature>
<keyword evidence="9" id="KW-0067">ATP-binding</keyword>
<dbReference type="CDD" id="cd00771">
    <property type="entry name" value="ThrRS_core"/>
    <property type="match status" value="1"/>
</dbReference>
<keyword evidence="4" id="KW-0820">tRNA-binding</keyword>
<dbReference type="FunFam" id="3.30.930.10:FF:000002">
    <property type="entry name" value="Threonine--tRNA ligase"/>
    <property type="match status" value="1"/>
</dbReference>
<evidence type="ECO:0000256" key="10">
    <source>
        <dbReference type="ARBA" id="ARBA00022884"/>
    </source>
</evidence>
<dbReference type="NCBIfam" id="TIGR00418">
    <property type="entry name" value="thrS"/>
    <property type="match status" value="1"/>
</dbReference>
<dbReference type="Pfam" id="PF00587">
    <property type="entry name" value="tRNA-synt_2b"/>
    <property type="match status" value="1"/>
</dbReference>
<keyword evidence="6" id="KW-0479">Metal-binding</keyword>
<evidence type="ECO:0000313" key="16">
    <source>
        <dbReference type="EMBL" id="MCA9378817.1"/>
    </source>
</evidence>
<keyword evidence="7" id="KW-0547">Nucleotide-binding</keyword>
<dbReference type="InterPro" id="IPR006195">
    <property type="entry name" value="aa-tRNA-synth_II"/>
</dbReference>
<evidence type="ECO:0000256" key="4">
    <source>
        <dbReference type="ARBA" id="ARBA00022555"/>
    </source>
</evidence>
<dbReference type="GO" id="GO:0005737">
    <property type="term" value="C:cytoplasm"/>
    <property type="evidence" value="ECO:0007669"/>
    <property type="project" value="UniProtKB-UniRule"/>
</dbReference>
<dbReference type="InterPro" id="IPR018163">
    <property type="entry name" value="Thr/Ala-tRNA-synth_IIc_edit"/>
</dbReference>
<keyword evidence="8" id="KW-0862">Zinc</keyword>
<evidence type="ECO:0000256" key="3">
    <source>
        <dbReference type="ARBA" id="ARBA00022490"/>
    </source>
</evidence>
<accession>A0A955I5C9</accession>
<dbReference type="PROSITE" id="PS50862">
    <property type="entry name" value="AA_TRNA_LIGASE_II"/>
    <property type="match status" value="1"/>
</dbReference>
<reference evidence="16" key="2">
    <citation type="journal article" date="2021" name="Microbiome">
        <title>Successional dynamics and alternative stable states in a saline activated sludge microbial community over 9 years.</title>
        <authorList>
            <person name="Wang Y."/>
            <person name="Ye J."/>
            <person name="Ju F."/>
            <person name="Liu L."/>
            <person name="Boyd J.A."/>
            <person name="Deng Y."/>
            <person name="Parks D.H."/>
            <person name="Jiang X."/>
            <person name="Yin X."/>
            <person name="Woodcroft B.J."/>
            <person name="Tyson G.W."/>
            <person name="Hugenholtz P."/>
            <person name="Polz M.F."/>
            <person name="Zhang T."/>
        </authorList>
    </citation>
    <scope>NUCLEOTIDE SEQUENCE</scope>
    <source>
        <strain evidence="16">HKST-UBA12</strain>
    </source>
</reference>
<dbReference type="InterPro" id="IPR033728">
    <property type="entry name" value="ThrRS_core"/>
</dbReference>
<dbReference type="PANTHER" id="PTHR11451:SF44">
    <property type="entry name" value="THREONINE--TRNA LIGASE, CHLOROPLASTIC_MITOCHONDRIAL 2"/>
    <property type="match status" value="1"/>
</dbReference>
<dbReference type="InterPro" id="IPR045864">
    <property type="entry name" value="aa-tRNA-synth_II/BPL/LPL"/>
</dbReference>
<keyword evidence="3" id="KW-0963">Cytoplasm</keyword>
<dbReference type="GO" id="GO:0004829">
    <property type="term" value="F:threonine-tRNA ligase activity"/>
    <property type="evidence" value="ECO:0007669"/>
    <property type="project" value="UniProtKB-UniRule"/>
</dbReference>
<dbReference type="AlphaFoldDB" id="A0A955I5C9"/>
<evidence type="ECO:0000256" key="11">
    <source>
        <dbReference type="ARBA" id="ARBA00022917"/>
    </source>
</evidence>
<dbReference type="GO" id="GO:0046872">
    <property type="term" value="F:metal ion binding"/>
    <property type="evidence" value="ECO:0007669"/>
    <property type="project" value="UniProtKB-KW"/>
</dbReference>
<evidence type="ECO:0000256" key="2">
    <source>
        <dbReference type="ARBA" id="ARBA00013163"/>
    </source>
</evidence>
<evidence type="ECO:0000313" key="17">
    <source>
        <dbReference type="Proteomes" id="UP000760819"/>
    </source>
</evidence>
<dbReference type="GO" id="GO:0005524">
    <property type="term" value="F:ATP binding"/>
    <property type="evidence" value="ECO:0007669"/>
    <property type="project" value="UniProtKB-KW"/>
</dbReference>
<keyword evidence="10" id="KW-0694">RNA-binding</keyword>
<dbReference type="PRINTS" id="PR01047">
    <property type="entry name" value="TRNASYNTHTHR"/>
</dbReference>
<comment type="catalytic activity">
    <reaction evidence="13">
        <text>tRNA(Thr) + L-threonine + ATP = L-threonyl-tRNA(Thr) + AMP + diphosphate + H(+)</text>
        <dbReference type="Rhea" id="RHEA:24624"/>
        <dbReference type="Rhea" id="RHEA-COMP:9670"/>
        <dbReference type="Rhea" id="RHEA-COMP:9704"/>
        <dbReference type="ChEBI" id="CHEBI:15378"/>
        <dbReference type="ChEBI" id="CHEBI:30616"/>
        <dbReference type="ChEBI" id="CHEBI:33019"/>
        <dbReference type="ChEBI" id="CHEBI:57926"/>
        <dbReference type="ChEBI" id="CHEBI:78442"/>
        <dbReference type="ChEBI" id="CHEBI:78534"/>
        <dbReference type="ChEBI" id="CHEBI:456215"/>
        <dbReference type="EC" id="6.1.1.3"/>
    </reaction>
</comment>
<evidence type="ECO:0000256" key="12">
    <source>
        <dbReference type="ARBA" id="ARBA00023146"/>
    </source>
</evidence>
<evidence type="ECO:0000256" key="9">
    <source>
        <dbReference type="ARBA" id="ARBA00022840"/>
    </source>
</evidence>
<reference evidence="16" key="1">
    <citation type="submission" date="2020-04" db="EMBL/GenBank/DDBJ databases">
        <authorList>
            <person name="Zhang T."/>
        </authorList>
    </citation>
    <scope>NUCLEOTIDE SEQUENCE</scope>
    <source>
        <strain evidence="16">HKST-UBA12</strain>
    </source>
</reference>
<dbReference type="GO" id="GO:0000049">
    <property type="term" value="F:tRNA binding"/>
    <property type="evidence" value="ECO:0007669"/>
    <property type="project" value="UniProtKB-KW"/>
</dbReference>
<keyword evidence="12" id="KW-0030">Aminoacyl-tRNA synthetase</keyword>
<dbReference type="Gene3D" id="3.30.930.10">
    <property type="entry name" value="Bira Bifunctional Protein, Domain 2"/>
    <property type="match status" value="1"/>
</dbReference>
<protein>
    <recommendedName>
        <fullName evidence="2 14">Threonine--tRNA ligase</fullName>
        <ecNumber evidence="2 14">6.1.1.3</ecNumber>
    </recommendedName>
</protein>
<dbReference type="Pfam" id="PF07973">
    <property type="entry name" value="tRNA_SAD"/>
    <property type="match status" value="1"/>
</dbReference>
<dbReference type="SUPFAM" id="SSF52954">
    <property type="entry name" value="Class II aaRS ABD-related"/>
    <property type="match status" value="1"/>
</dbReference>
<evidence type="ECO:0000256" key="13">
    <source>
        <dbReference type="ARBA" id="ARBA00049515"/>
    </source>
</evidence>
<dbReference type="EC" id="6.1.1.3" evidence="2 14"/>
<dbReference type="HAMAP" id="MF_00184">
    <property type="entry name" value="Thr_tRNA_synth"/>
    <property type="match status" value="1"/>
</dbReference>
<dbReference type="GO" id="GO:0006435">
    <property type="term" value="P:threonyl-tRNA aminoacylation"/>
    <property type="evidence" value="ECO:0007669"/>
    <property type="project" value="UniProtKB-UniRule"/>
</dbReference>
<keyword evidence="5 16" id="KW-0436">Ligase</keyword>
<dbReference type="SUPFAM" id="SSF55186">
    <property type="entry name" value="ThrRS/AlaRS common domain"/>
    <property type="match status" value="1"/>
</dbReference>
<dbReference type="InterPro" id="IPR012947">
    <property type="entry name" value="tRNA_SAD"/>
</dbReference>
<dbReference type="SUPFAM" id="SSF55681">
    <property type="entry name" value="Class II aaRS and biotin synthetases"/>
    <property type="match status" value="1"/>
</dbReference>
<dbReference type="InterPro" id="IPR036621">
    <property type="entry name" value="Anticodon-bd_dom_sf"/>
</dbReference>
<dbReference type="EMBL" id="JAGQLI010000011">
    <property type="protein sequence ID" value="MCA9378817.1"/>
    <property type="molecule type" value="Genomic_DNA"/>
</dbReference>
<feature type="domain" description="Aminoacyl-transfer RNA synthetases class-II family profile" evidence="15">
    <location>
        <begin position="202"/>
        <end position="499"/>
    </location>
</feature>
<sequence length="604" mass="69867">MDSYKDFKDQMPDWVRNEQDFDLYKIRHSTEHIFNQAVEEIYSGKVTRAMGPAIQDGWYNDSRWEKKISEEEFADIEKRMQEIIDANLPFVRKEVSESEAREMFGDNPFKQEFIDEFVAGGGKLSVYYTGEPGEHVFVDLCRGPHVSSTGEIKAFKLLSVAGAYWRGDEKNEMLTRIYGTAFATHEELDKHLENLEEAKKRDHRKLGRELELFHFEEEIGPGLPIWLPKGNVIKEALEKWAKETEREWGYERVTTPVITKENLFYTSGHLPLYKDSMYAPIEIEKENYYLKPMNCPFHHKVFSSKIRSYRELPLRVAEYGLCHRYEDSGSLFGLMRVRGMDMNDAHIYVPLEDAVGEFLQVIKLHEYYYQALGVKEYEMELALRNPDNMDKYHGSEEDWQLAEKMTIEAMEKSGVPYKIVNDGAAFYGPKMDFQIKSSIGRMFTASTNQLDLYMGKRFNLEYIDKDGKPQVPAIIHRAPLGTHERFIGFLIEHFGGAFPAWLSPEQVRIIPISADNADYAGKVRSELFTAGVQVSIDDSDDRMGNKIRKAQEMKVPYMLIVGKQEAADETVSVRLRSGEEIKGMKLAEFKEKLLANIAERKLEL</sequence>
<dbReference type="FunFam" id="3.30.980.10:FF:000005">
    <property type="entry name" value="Threonyl-tRNA synthetase, mitochondrial"/>
    <property type="match status" value="1"/>
</dbReference>
<gene>
    <name evidence="16" type="ORF">KC640_00150</name>
</gene>
<dbReference type="Gene3D" id="3.40.50.800">
    <property type="entry name" value="Anticodon-binding domain"/>
    <property type="match status" value="1"/>
</dbReference>
<dbReference type="PANTHER" id="PTHR11451">
    <property type="entry name" value="THREONINE-TRNA LIGASE"/>
    <property type="match status" value="1"/>
</dbReference>
<dbReference type="InterPro" id="IPR002314">
    <property type="entry name" value="aa-tRNA-synt_IIb"/>
</dbReference>
<dbReference type="Proteomes" id="UP000760819">
    <property type="component" value="Unassembled WGS sequence"/>
</dbReference>
<keyword evidence="11" id="KW-0648">Protein biosynthesis</keyword>
<organism evidence="16 17">
    <name type="scientific">Candidatus Dojkabacteria bacterium</name>
    <dbReference type="NCBI Taxonomy" id="2099670"/>
    <lineage>
        <taxon>Bacteria</taxon>
        <taxon>Candidatus Dojkabacteria</taxon>
    </lineage>
</organism>
<dbReference type="InterPro" id="IPR047246">
    <property type="entry name" value="ThrRS_anticodon"/>
</dbReference>
<evidence type="ECO:0000256" key="1">
    <source>
        <dbReference type="ARBA" id="ARBA00008226"/>
    </source>
</evidence>
<dbReference type="SMART" id="SM00863">
    <property type="entry name" value="tRNA_SAD"/>
    <property type="match status" value="1"/>
</dbReference>
<dbReference type="FunFam" id="3.40.50.800:FF:000001">
    <property type="entry name" value="Threonine--tRNA ligase"/>
    <property type="match status" value="1"/>
</dbReference>
<dbReference type="Pfam" id="PF03129">
    <property type="entry name" value="HGTP_anticodon"/>
    <property type="match status" value="1"/>
</dbReference>
<dbReference type="InterPro" id="IPR002320">
    <property type="entry name" value="Thr-tRNA-ligase_IIa"/>
</dbReference>
<dbReference type="Gene3D" id="3.30.980.10">
    <property type="entry name" value="Threonyl-trna Synthetase, Chain A, domain 2"/>
    <property type="match status" value="1"/>
</dbReference>
<evidence type="ECO:0000256" key="5">
    <source>
        <dbReference type="ARBA" id="ARBA00022598"/>
    </source>
</evidence>
<dbReference type="CDD" id="cd00860">
    <property type="entry name" value="ThrRS_anticodon"/>
    <property type="match status" value="1"/>
</dbReference>
<proteinExistence type="inferred from homology"/>
<evidence type="ECO:0000259" key="15">
    <source>
        <dbReference type="PROSITE" id="PS50862"/>
    </source>
</evidence>
<evidence type="ECO:0000256" key="14">
    <source>
        <dbReference type="NCBIfam" id="TIGR00418"/>
    </source>
</evidence>
<comment type="caution">
    <text evidence="16">The sequence shown here is derived from an EMBL/GenBank/DDBJ whole genome shotgun (WGS) entry which is preliminary data.</text>
</comment>